<feature type="domain" description="R3H" evidence="5">
    <location>
        <begin position="414"/>
        <end position="478"/>
    </location>
</feature>
<feature type="domain" description="Reverse transcriptase" evidence="4">
    <location>
        <begin position="812"/>
        <end position="965"/>
    </location>
</feature>
<dbReference type="SUPFAM" id="SSF82708">
    <property type="entry name" value="R3H domain"/>
    <property type="match status" value="1"/>
</dbReference>
<dbReference type="InterPro" id="IPR000477">
    <property type="entry name" value="RT_dom"/>
</dbReference>
<feature type="compositionally biased region" description="Polar residues" evidence="2">
    <location>
        <begin position="503"/>
        <end position="518"/>
    </location>
</feature>
<dbReference type="InterPro" id="IPR036867">
    <property type="entry name" value="R3H_dom_sf"/>
</dbReference>
<evidence type="ECO:0000313" key="8">
    <source>
        <dbReference type="Proteomes" id="UP001187531"/>
    </source>
</evidence>
<comment type="caution">
    <text evidence="7">The sequence shown here is derived from an EMBL/GenBank/DDBJ whole genome shotgun (WGS) entry which is preliminary data.</text>
</comment>
<dbReference type="EMBL" id="JAVRJZ010000009">
    <property type="protein sequence ID" value="KAK2718940.1"/>
    <property type="molecule type" value="Genomic_DNA"/>
</dbReference>
<evidence type="ECO:0000259" key="6">
    <source>
        <dbReference type="PROSITE" id="PS51827"/>
    </source>
</evidence>
<dbReference type="PROSITE" id="PS50878">
    <property type="entry name" value="RT_POL"/>
    <property type="match status" value="1"/>
</dbReference>
<dbReference type="PANTHER" id="PTHR19446">
    <property type="entry name" value="REVERSE TRANSCRIPTASES"/>
    <property type="match status" value="1"/>
</dbReference>
<evidence type="ECO:0000313" key="7">
    <source>
        <dbReference type="EMBL" id="KAK2718940.1"/>
    </source>
</evidence>
<evidence type="ECO:0000256" key="1">
    <source>
        <dbReference type="SAM" id="Coils"/>
    </source>
</evidence>
<protein>
    <submittedName>
        <fullName evidence="7">Uncharacterized protein</fullName>
    </submittedName>
</protein>
<feature type="domain" description="G-patch" evidence="3">
    <location>
        <begin position="360"/>
        <end position="405"/>
    </location>
</feature>
<dbReference type="PROSITE" id="PS51827">
    <property type="entry name" value="XTBD"/>
    <property type="match status" value="1"/>
</dbReference>
<dbReference type="PROSITE" id="PS51061">
    <property type="entry name" value="R3H"/>
    <property type="match status" value="1"/>
</dbReference>
<dbReference type="Pfam" id="PF11952">
    <property type="entry name" value="XTBD"/>
    <property type="match status" value="1"/>
</dbReference>
<dbReference type="Gene3D" id="3.30.1370.50">
    <property type="entry name" value="R3H-like domain"/>
    <property type="match status" value="1"/>
</dbReference>
<sequence>MVKTREILPPKDEEIEKIFKKLLKESKKKNKVKIQKKEHKGGVSPRQQELLPCLDEQIEDKEMFPHSQEIVERYPDQDKEIQKTKSKQIKKERAQKEEALDEVRKFRDEYETSEEWEMRRRFLIMHWGEYPENRLLCLSRALVNVHFLGCTYPADFMRILQDMGGEILTDFQAKTHGQIKPILAFAGKAAEAKFTRFKPNCEGSNYKHKQPIVCNESLEYNIFPKNSAQIDKPLNTLIEINYFPVDSLKDFVILEVEKTTNFSETAGEILSRSAKAGKLELRFNLSEVGERQKCEIFIGDYSVVSCIFENRTNLPDLAYDYVYRYLKKYQYTVRYKVDTTEIDVSIEDLTGIQDLKEDEGVAVGEKLLRLIGWQGGGLGKYGQGMKAPISVASTLGRKGLGFNGGRVHKAHPEKHFRKDVREYLKKYIRSGSISTMKFSSEFTSEQRKIIHKVAQKLNLKHKSCDEKNDRMLKVNQDIANVSPMNVVDSWKKSGCLPHRELDSQTSNTKVTAGQSGLNPRSKPARKADQMISPEECNRLNNRAQRPQREPIWNAHENRGGPRYESPNVRRGRSTGDYYRINYPDPTRDRKVQEELKVLKEGKLPVDQMIDRLNGIIHEINPKVSPESQRKEFFDDECLARKKEFVQIVKKLKALKASPLKVTVVLQMKAIRRDYTQLLKQKKREAEIRDIKQLSESFKMNDMKVFWRKIQDPEKRKPTQQKCPEPETWPPYFEIGNDTAPLGVLNSIPTEGTCFPFQEHDYSLLEETTEEEIKNILKNQKGGTAPGLDGISIMVYKKFSLSFVATIVLILNAILRTCKWHEAWKTSVISPLFKKGNAEEHSNYRPISLIPTTSKIFGKIVDVRLSKWLEVYKKIKEEQGGFWAGYNTADRMFVLHALSEEYGRGKNKFYVAFVDLQKAFDGVDRELLIMELIKIGLPGHFAQLVANMYGSTKAVVSVWKRSFKDI</sequence>
<dbReference type="AlphaFoldDB" id="A0AA88HZS0"/>
<dbReference type="Pfam" id="PF00078">
    <property type="entry name" value="RVT_1"/>
    <property type="match status" value="1"/>
</dbReference>
<keyword evidence="1" id="KW-0175">Coiled coil</keyword>
<feature type="region of interest" description="Disordered" evidence="2">
    <location>
        <begin position="552"/>
        <end position="584"/>
    </location>
</feature>
<feature type="region of interest" description="Disordered" evidence="2">
    <location>
        <begin position="498"/>
        <end position="529"/>
    </location>
</feature>
<dbReference type="InterPro" id="IPR021859">
    <property type="entry name" value="XTBD"/>
</dbReference>
<gene>
    <name evidence="7" type="ORF">QYM36_006074</name>
</gene>
<accession>A0AA88HZS0</accession>
<feature type="coiled-coil region" evidence="1">
    <location>
        <begin position="82"/>
        <end position="109"/>
    </location>
</feature>
<reference evidence="7" key="1">
    <citation type="submission" date="2023-07" db="EMBL/GenBank/DDBJ databases">
        <title>Chromosome-level genome assembly of Artemia franciscana.</title>
        <authorList>
            <person name="Jo E."/>
        </authorList>
    </citation>
    <scope>NUCLEOTIDE SEQUENCE</scope>
    <source>
        <tissue evidence="7">Whole body</tissue>
    </source>
</reference>
<evidence type="ECO:0000256" key="2">
    <source>
        <dbReference type="SAM" id="MobiDB-lite"/>
    </source>
</evidence>
<evidence type="ECO:0000259" key="5">
    <source>
        <dbReference type="PROSITE" id="PS51061"/>
    </source>
</evidence>
<dbReference type="GO" id="GO:0003676">
    <property type="term" value="F:nucleic acid binding"/>
    <property type="evidence" value="ECO:0007669"/>
    <property type="project" value="UniProtKB-UniRule"/>
</dbReference>
<dbReference type="InterPro" id="IPR000467">
    <property type="entry name" value="G_patch_dom"/>
</dbReference>
<dbReference type="PROSITE" id="PS50174">
    <property type="entry name" value="G_PATCH"/>
    <property type="match status" value="1"/>
</dbReference>
<evidence type="ECO:0000259" key="3">
    <source>
        <dbReference type="PROSITE" id="PS50174"/>
    </source>
</evidence>
<dbReference type="Pfam" id="PF01585">
    <property type="entry name" value="G-patch"/>
    <property type="match status" value="1"/>
</dbReference>
<dbReference type="Proteomes" id="UP001187531">
    <property type="component" value="Unassembled WGS sequence"/>
</dbReference>
<name>A0AA88HZS0_ARTSF</name>
<evidence type="ECO:0000259" key="4">
    <source>
        <dbReference type="PROSITE" id="PS50878"/>
    </source>
</evidence>
<keyword evidence="8" id="KW-1185">Reference proteome</keyword>
<dbReference type="SMART" id="SM00443">
    <property type="entry name" value="G_patch"/>
    <property type="match status" value="1"/>
</dbReference>
<dbReference type="Pfam" id="PF01424">
    <property type="entry name" value="R3H"/>
    <property type="match status" value="1"/>
</dbReference>
<feature type="domain" description="XRN2-binding (XTBD)" evidence="6">
    <location>
        <begin position="103"/>
        <end position="187"/>
    </location>
</feature>
<dbReference type="InterPro" id="IPR001374">
    <property type="entry name" value="R3H_dom"/>
</dbReference>
<organism evidence="7 8">
    <name type="scientific">Artemia franciscana</name>
    <name type="common">Brine shrimp</name>
    <name type="synonym">Artemia sanfranciscana</name>
    <dbReference type="NCBI Taxonomy" id="6661"/>
    <lineage>
        <taxon>Eukaryota</taxon>
        <taxon>Metazoa</taxon>
        <taxon>Ecdysozoa</taxon>
        <taxon>Arthropoda</taxon>
        <taxon>Crustacea</taxon>
        <taxon>Branchiopoda</taxon>
        <taxon>Anostraca</taxon>
        <taxon>Artemiidae</taxon>
        <taxon>Artemia</taxon>
    </lineage>
</organism>
<proteinExistence type="predicted"/>